<feature type="domain" description="Thioredoxin" evidence="8">
    <location>
        <begin position="59"/>
        <end position="203"/>
    </location>
</feature>
<dbReference type="PROSITE" id="PS51352">
    <property type="entry name" value="THIOREDOXIN_2"/>
    <property type="match status" value="1"/>
</dbReference>
<dbReference type="InterPro" id="IPR050553">
    <property type="entry name" value="Thioredoxin_ResA/DsbE_sf"/>
</dbReference>
<dbReference type="CDD" id="cd02966">
    <property type="entry name" value="TlpA_like_family"/>
    <property type="match status" value="1"/>
</dbReference>
<dbReference type="PROSITE" id="PS51257">
    <property type="entry name" value="PROKAR_LIPOPROTEIN"/>
    <property type="match status" value="1"/>
</dbReference>
<dbReference type="SUPFAM" id="SSF52833">
    <property type="entry name" value="Thioredoxin-like"/>
    <property type="match status" value="1"/>
</dbReference>
<evidence type="ECO:0000256" key="3">
    <source>
        <dbReference type="ARBA" id="ARBA00022968"/>
    </source>
</evidence>
<dbReference type="GO" id="GO:0016491">
    <property type="term" value="F:oxidoreductase activity"/>
    <property type="evidence" value="ECO:0007669"/>
    <property type="project" value="InterPro"/>
</dbReference>
<dbReference type="GO" id="GO:0017004">
    <property type="term" value="P:cytochrome complex assembly"/>
    <property type="evidence" value="ECO:0007669"/>
    <property type="project" value="UniProtKB-KW"/>
</dbReference>
<keyword evidence="3" id="KW-0812">Transmembrane</keyword>
<comment type="caution">
    <text evidence="9">The sequence shown here is derived from an EMBL/GenBank/DDBJ whole genome shotgun (WGS) entry which is preliminary data.</text>
</comment>
<reference evidence="10" key="1">
    <citation type="submission" date="2015-10" db="EMBL/GenBank/DDBJ databases">
        <authorList>
            <person name="Ju K.-S."/>
            <person name="Doroghazi J.R."/>
            <person name="Metcalf W.W."/>
        </authorList>
    </citation>
    <scope>NUCLEOTIDE SEQUENCE [LARGE SCALE GENOMIC DNA]</scope>
    <source>
        <strain evidence="10">NRRL F-8817</strain>
    </source>
</reference>
<gene>
    <name evidence="9" type="ORF">ADL28_19775</name>
</gene>
<evidence type="ECO:0000256" key="4">
    <source>
        <dbReference type="ARBA" id="ARBA00023157"/>
    </source>
</evidence>
<dbReference type="PANTHER" id="PTHR42852:SF6">
    <property type="entry name" value="THIOL:DISULFIDE INTERCHANGE PROTEIN DSBE"/>
    <property type="match status" value="1"/>
</dbReference>
<name>A0A0X3WLN7_STRVO</name>
<evidence type="ECO:0000313" key="9">
    <source>
        <dbReference type="EMBL" id="KUL57724.1"/>
    </source>
</evidence>
<evidence type="ECO:0000256" key="5">
    <source>
        <dbReference type="ARBA" id="ARBA00023284"/>
    </source>
</evidence>
<feature type="signal peptide" evidence="7">
    <location>
        <begin position="1"/>
        <end position="34"/>
    </location>
</feature>
<dbReference type="OrthoDB" id="9796554at2"/>
<evidence type="ECO:0000259" key="8">
    <source>
        <dbReference type="PROSITE" id="PS51352"/>
    </source>
</evidence>
<keyword evidence="7" id="KW-0732">Signal</keyword>
<feature type="chain" id="PRO_5038706347" evidence="7">
    <location>
        <begin position="35"/>
        <end position="205"/>
    </location>
</feature>
<proteinExistence type="predicted"/>
<keyword evidence="2" id="KW-0201">Cytochrome c-type biogenesis</keyword>
<evidence type="ECO:0000256" key="6">
    <source>
        <dbReference type="SAM" id="MobiDB-lite"/>
    </source>
</evidence>
<dbReference type="InterPro" id="IPR013766">
    <property type="entry name" value="Thioredoxin_domain"/>
</dbReference>
<keyword evidence="5" id="KW-0676">Redox-active center</keyword>
<dbReference type="PROSITE" id="PS00194">
    <property type="entry name" value="THIOREDOXIN_1"/>
    <property type="match status" value="1"/>
</dbReference>
<dbReference type="GO" id="GO:0030313">
    <property type="term" value="C:cell envelope"/>
    <property type="evidence" value="ECO:0007669"/>
    <property type="project" value="UniProtKB-SubCell"/>
</dbReference>
<dbReference type="PANTHER" id="PTHR42852">
    <property type="entry name" value="THIOL:DISULFIDE INTERCHANGE PROTEIN DSBE"/>
    <property type="match status" value="1"/>
</dbReference>
<protein>
    <submittedName>
        <fullName evidence="9">Redoxin domain-containing protein</fullName>
    </submittedName>
</protein>
<dbReference type="AlphaFoldDB" id="A0A0X3WLN7"/>
<dbReference type="Gene3D" id="3.40.30.10">
    <property type="entry name" value="Glutaredoxin"/>
    <property type="match status" value="1"/>
</dbReference>
<keyword evidence="3" id="KW-0735">Signal-anchor</keyword>
<dbReference type="Proteomes" id="UP000053413">
    <property type="component" value="Unassembled WGS sequence"/>
</dbReference>
<dbReference type="InterPro" id="IPR036249">
    <property type="entry name" value="Thioredoxin-like_sf"/>
</dbReference>
<dbReference type="EMBL" id="LLZJ01000233">
    <property type="protein sequence ID" value="KUL57724.1"/>
    <property type="molecule type" value="Genomic_DNA"/>
</dbReference>
<evidence type="ECO:0000256" key="2">
    <source>
        <dbReference type="ARBA" id="ARBA00022748"/>
    </source>
</evidence>
<dbReference type="InterPro" id="IPR000866">
    <property type="entry name" value="AhpC/TSA"/>
</dbReference>
<dbReference type="GO" id="GO:0016209">
    <property type="term" value="F:antioxidant activity"/>
    <property type="evidence" value="ECO:0007669"/>
    <property type="project" value="InterPro"/>
</dbReference>
<dbReference type="InterPro" id="IPR017937">
    <property type="entry name" value="Thioredoxin_CS"/>
</dbReference>
<sequence length="205" mass="21716">MSACRAPRGLANRRRATVLAVGATVAALSLTACGGGGTSGGSADTKFVQGKGGVDTVSQENRKDAPQLSGKTLEGKPLDVADYKGKVVVLNVWGSWCTPCRAEAPNLVKVAKDTKAKGVQFIGINTRDSNRAPALSFEKEYGVGYPSLYDPMGKLMLRFPKGSLNPQTIPSTIVLDREGRIAARALTPLSEERLRSMITPLIAEK</sequence>
<evidence type="ECO:0000256" key="7">
    <source>
        <dbReference type="SAM" id="SignalP"/>
    </source>
</evidence>
<dbReference type="Pfam" id="PF00578">
    <property type="entry name" value="AhpC-TSA"/>
    <property type="match status" value="1"/>
</dbReference>
<organism evidence="9 10">
    <name type="scientific">Streptomyces violaceusniger</name>
    <dbReference type="NCBI Taxonomy" id="68280"/>
    <lineage>
        <taxon>Bacteria</taxon>
        <taxon>Bacillati</taxon>
        <taxon>Actinomycetota</taxon>
        <taxon>Actinomycetes</taxon>
        <taxon>Kitasatosporales</taxon>
        <taxon>Streptomycetaceae</taxon>
        <taxon>Streptomyces</taxon>
        <taxon>Streptomyces violaceusniger group</taxon>
    </lineage>
</organism>
<evidence type="ECO:0000256" key="1">
    <source>
        <dbReference type="ARBA" id="ARBA00004196"/>
    </source>
</evidence>
<feature type="region of interest" description="Disordered" evidence="6">
    <location>
        <begin position="51"/>
        <end position="71"/>
    </location>
</feature>
<keyword evidence="4" id="KW-1015">Disulfide bond</keyword>
<evidence type="ECO:0000313" key="10">
    <source>
        <dbReference type="Proteomes" id="UP000053413"/>
    </source>
</evidence>
<comment type="subcellular location">
    <subcellularLocation>
        <location evidence="1">Cell envelope</location>
    </subcellularLocation>
</comment>
<accession>A0A0X3WLN7</accession>
<dbReference type="RefSeq" id="WP_059145074.1">
    <property type="nucleotide sequence ID" value="NZ_LLZJ01000233.1"/>
</dbReference>